<proteinExistence type="predicted"/>
<dbReference type="EMBL" id="SODA01000015">
    <property type="protein sequence ID" value="TDW02617.1"/>
    <property type="molecule type" value="Genomic_DNA"/>
</dbReference>
<organism evidence="1 2">
    <name type="scientific">Halanaerobium saccharolyticum</name>
    <dbReference type="NCBI Taxonomy" id="43595"/>
    <lineage>
        <taxon>Bacteria</taxon>
        <taxon>Bacillati</taxon>
        <taxon>Bacillota</taxon>
        <taxon>Clostridia</taxon>
        <taxon>Halanaerobiales</taxon>
        <taxon>Halanaerobiaceae</taxon>
        <taxon>Halanaerobium</taxon>
    </lineage>
</organism>
<dbReference type="SUPFAM" id="SSF56399">
    <property type="entry name" value="ADP-ribosylation"/>
    <property type="match status" value="1"/>
</dbReference>
<protein>
    <submittedName>
        <fullName evidence="1">Uncharacterized protein</fullName>
    </submittedName>
</protein>
<dbReference type="RefSeq" id="WP_111572032.1">
    <property type="nucleotide sequence ID" value="NZ_QLME01000008.1"/>
</dbReference>
<comment type="caution">
    <text evidence="1">The sequence shown here is derived from an EMBL/GenBank/DDBJ whole genome shotgun (WGS) entry which is preliminary data.</text>
</comment>
<sequence>MVETIDCYHGTLKINAQSIIEGQNILPSTGDRHWLGDGVYFFERDFWAYWWIRELYLNKLDPLYNNIYELDLDENYKIIKATLNFNSSCKFNLDIIEHKDEFETAKELMIEKGELDPDIDSDKIVDGVVINYMFDVLFYDGLFDLVKATFERKDEYKKMFETRFGCKIKHSQICIKNTSVINNLRKFDYFSRLSRYYNLLNRWFPKHRFYKNNIYYLNRKKIYN</sequence>
<evidence type="ECO:0000313" key="1">
    <source>
        <dbReference type="EMBL" id="TDW02617.1"/>
    </source>
</evidence>
<name>A0A4R7Z483_9FIRM</name>
<evidence type="ECO:0000313" key="2">
    <source>
        <dbReference type="Proteomes" id="UP000294697"/>
    </source>
</evidence>
<dbReference type="AlphaFoldDB" id="A0A4R7Z483"/>
<gene>
    <name evidence="1" type="ORF">C8C77_11513</name>
</gene>
<dbReference type="Proteomes" id="UP000294697">
    <property type="component" value="Unassembled WGS sequence"/>
</dbReference>
<reference evidence="1 2" key="1">
    <citation type="submission" date="2019-03" db="EMBL/GenBank/DDBJ databases">
        <title>Subsurface microbial communities from deep shales in Ohio and West Virginia, USA.</title>
        <authorList>
            <person name="Wrighton K."/>
        </authorList>
    </citation>
    <scope>NUCLEOTIDE SEQUENCE [LARGE SCALE GENOMIC DNA]</scope>
    <source>
        <strain evidence="1 2">MSL9.2</strain>
    </source>
</reference>
<dbReference type="OrthoDB" id="274805at2"/>
<accession>A0A4R7Z483</accession>